<name>A0A367ZTZ0_9BACT</name>
<evidence type="ECO:0000256" key="1">
    <source>
        <dbReference type="SAM" id="Coils"/>
    </source>
</evidence>
<sequence>MMEFRKTLTPQEIEKGVLRWDDSQDRLMRRILPQTLVFDMLFDGKRLDHLSVEWEKREIFIGEPLKKALAGSEVAIFSPTDKANPVVVGKLVDPSEKIMIRKRLSHVEHKNRVLKWYAREDDLYRRLLPRSGTYFLEVGGRRQPGPPPNFEKRTLAIGEALRVFSPGDHLLIRWSPDAEVPTLTINREEMPASIATDAMTSLRSMVARLLSRPLSEFNEGEMKGLIVLLDENKNLWERLNQVNQENQKLKEQIATLESVFEQFSRNSFFACKKDFQDWVASHLHLFEKGIRLLHRDYRLTGPDGRPLNLDLLCQDRKGILVAVEILFQPAPDELAEAFRRLDHAASSLDALAHDLSGGKLKATSIRGMIITNRERTELVEQCLQKGYKLCVVNSGCVIDVLE</sequence>
<feature type="coiled-coil region" evidence="1">
    <location>
        <begin position="232"/>
        <end position="266"/>
    </location>
</feature>
<reference evidence="3 4" key="1">
    <citation type="submission" date="2018-05" db="EMBL/GenBank/DDBJ databases">
        <title>A metagenomic window into the 2 km-deep terrestrial subsurface aquifer revealed taxonomically and functionally diverse microbial community comprising novel uncultured bacterial lineages.</title>
        <authorList>
            <person name="Kadnikov V.V."/>
            <person name="Mardanov A.V."/>
            <person name="Beletsky A.V."/>
            <person name="Banks D."/>
            <person name="Pimenov N.V."/>
            <person name="Frank Y.A."/>
            <person name="Karnachuk O.V."/>
            <person name="Ravin N.V."/>
        </authorList>
    </citation>
    <scope>NUCLEOTIDE SEQUENCE [LARGE SCALE GENOMIC DNA]</scope>
    <source>
        <strain evidence="3">BY5</strain>
    </source>
</reference>
<dbReference type="EMBL" id="QOQW01000001">
    <property type="protein sequence ID" value="RCK81613.1"/>
    <property type="molecule type" value="Genomic_DNA"/>
</dbReference>
<dbReference type="AlphaFoldDB" id="A0A367ZTZ0"/>
<dbReference type="InterPro" id="IPR048301">
    <property type="entry name" value="NucS_C"/>
</dbReference>
<comment type="caution">
    <text evidence="3">The sequence shown here is derived from an EMBL/GenBank/DDBJ whole genome shotgun (WGS) entry which is preliminary data.</text>
</comment>
<dbReference type="Proteomes" id="UP000252355">
    <property type="component" value="Unassembled WGS sequence"/>
</dbReference>
<evidence type="ECO:0000313" key="3">
    <source>
        <dbReference type="EMBL" id="RCK81613.1"/>
    </source>
</evidence>
<dbReference type="GO" id="GO:0004519">
    <property type="term" value="F:endonuclease activity"/>
    <property type="evidence" value="ECO:0007669"/>
    <property type="project" value="InterPro"/>
</dbReference>
<protein>
    <recommendedName>
        <fullName evidence="2">Endonuclease NucS C-terminal domain-containing protein</fullName>
    </recommendedName>
</protein>
<evidence type="ECO:0000313" key="4">
    <source>
        <dbReference type="Proteomes" id="UP000252355"/>
    </source>
</evidence>
<feature type="domain" description="Endonuclease NucS C-terminal" evidence="2">
    <location>
        <begin position="273"/>
        <end position="325"/>
    </location>
</feature>
<dbReference type="InterPro" id="IPR011856">
    <property type="entry name" value="tRNA_endonuc-like_dom_sf"/>
</dbReference>
<evidence type="ECO:0000259" key="2">
    <source>
        <dbReference type="Pfam" id="PF01939"/>
    </source>
</evidence>
<proteinExistence type="predicted"/>
<dbReference type="Gene3D" id="3.40.1350.10">
    <property type="match status" value="1"/>
</dbReference>
<gene>
    <name evidence="3" type="ORF">OZSIB_0747</name>
</gene>
<dbReference type="Pfam" id="PF01939">
    <property type="entry name" value="NucS_C"/>
    <property type="match status" value="1"/>
</dbReference>
<organism evidence="3 4">
    <name type="scientific">Candidatus Ozemobacter sibiricus</name>
    <dbReference type="NCBI Taxonomy" id="2268124"/>
    <lineage>
        <taxon>Bacteria</taxon>
        <taxon>Candidatus Ozemobacteria</taxon>
        <taxon>Candidatus Ozemobacterales</taxon>
        <taxon>Candidatus Ozemobacteraceae</taxon>
        <taxon>Candidatus Ozemobacter</taxon>
    </lineage>
</organism>
<dbReference type="GO" id="GO:0003676">
    <property type="term" value="F:nucleic acid binding"/>
    <property type="evidence" value="ECO:0007669"/>
    <property type="project" value="InterPro"/>
</dbReference>
<keyword evidence="1" id="KW-0175">Coiled coil</keyword>
<accession>A0A367ZTZ0</accession>